<dbReference type="OrthoDB" id="9788224at2"/>
<dbReference type="Pfam" id="PF00107">
    <property type="entry name" value="ADH_zinc_N"/>
    <property type="match status" value="1"/>
</dbReference>
<keyword evidence="1" id="KW-0521">NADP</keyword>
<dbReference type="SUPFAM" id="SSF51735">
    <property type="entry name" value="NAD(P)-binding Rossmann-fold domains"/>
    <property type="match status" value="1"/>
</dbReference>
<dbReference type="PANTHER" id="PTHR48106:SF18">
    <property type="entry name" value="QUINONE OXIDOREDUCTASE PIG3"/>
    <property type="match status" value="1"/>
</dbReference>
<dbReference type="EMBL" id="PIQI01000003">
    <property type="protein sequence ID" value="PJZ07508.1"/>
    <property type="molecule type" value="Genomic_DNA"/>
</dbReference>
<evidence type="ECO:0000256" key="2">
    <source>
        <dbReference type="ARBA" id="ARBA00023002"/>
    </source>
</evidence>
<keyword evidence="6" id="KW-1185">Reference proteome</keyword>
<keyword evidence="2" id="KW-0560">Oxidoreductase</keyword>
<organism evidence="5 6">
    <name type="scientific">Pantoea rodasii</name>
    <dbReference type="NCBI Taxonomy" id="1076549"/>
    <lineage>
        <taxon>Bacteria</taxon>
        <taxon>Pseudomonadati</taxon>
        <taxon>Pseudomonadota</taxon>
        <taxon>Gammaproteobacteria</taxon>
        <taxon>Enterobacterales</taxon>
        <taxon>Erwiniaceae</taxon>
        <taxon>Pantoea</taxon>
    </lineage>
</organism>
<evidence type="ECO:0000259" key="3">
    <source>
        <dbReference type="Pfam" id="PF00107"/>
    </source>
</evidence>
<dbReference type="Gene3D" id="3.90.180.10">
    <property type="entry name" value="Medium-chain alcohol dehydrogenases, catalytic domain"/>
    <property type="match status" value="1"/>
</dbReference>
<dbReference type="CDD" id="cd05282">
    <property type="entry name" value="ETR_like"/>
    <property type="match status" value="1"/>
</dbReference>
<evidence type="ECO:0000256" key="1">
    <source>
        <dbReference type="ARBA" id="ARBA00022857"/>
    </source>
</evidence>
<feature type="domain" description="Alcohol dehydrogenase-like N-terminal" evidence="4">
    <location>
        <begin position="1"/>
        <end position="76"/>
    </location>
</feature>
<dbReference type="PANTHER" id="PTHR48106">
    <property type="entry name" value="QUINONE OXIDOREDUCTASE PIG3-RELATED"/>
    <property type="match status" value="1"/>
</dbReference>
<dbReference type="Gene3D" id="3.40.50.720">
    <property type="entry name" value="NAD(P)-binding Rossmann-like Domain"/>
    <property type="match status" value="1"/>
</dbReference>
<dbReference type="Pfam" id="PF08240">
    <property type="entry name" value="ADH_N"/>
    <property type="match status" value="1"/>
</dbReference>
<sequence length="279" mass="30308">MHYAPVNASDLIPITGAYRHRVAPPQVAGYEGVGTVVAAPCVYSHLVGQRVLPLRGAGCWQRYIDIDPQLAIPVPDDIASTLAARAYINPLAALLMLQQWPVSGKNVMVTAGGSACALLLAQWARLRGARRVVVVYRASAHADRLRALNLTALQETAREAIAAVCAQTDIVFDAVGGETGQRIWQALPEHAQCVAYGVLSGTPISVNAARPALHWFHVRHTLGNIGAAQWQQLFSELWPLLRSSECGEVEIFSLDEWREAIACYHQSGRAHKPMLCLDP</sequence>
<gene>
    <name evidence="5" type="ORF">PRCB_01095</name>
</gene>
<dbReference type="GO" id="GO:0070402">
    <property type="term" value="F:NADPH binding"/>
    <property type="evidence" value="ECO:0007669"/>
    <property type="project" value="TreeGrafter"/>
</dbReference>
<reference evidence="5 6" key="1">
    <citation type="submission" date="2017-11" db="EMBL/GenBank/DDBJ databases">
        <title>The genome sequence of Pantoea rodasii DSM 26611.</title>
        <authorList>
            <person name="Gao J."/>
            <person name="Mao X."/>
            <person name="Sun J."/>
        </authorList>
    </citation>
    <scope>NUCLEOTIDE SEQUENCE [LARGE SCALE GENOMIC DNA]</scope>
    <source>
        <strain evidence="5 6">DSM 26611</strain>
    </source>
</reference>
<evidence type="ECO:0000313" key="6">
    <source>
        <dbReference type="Proteomes" id="UP000232062"/>
    </source>
</evidence>
<dbReference type="SUPFAM" id="SSF50129">
    <property type="entry name" value="GroES-like"/>
    <property type="match status" value="1"/>
</dbReference>
<dbReference type="STRING" id="1076549.HA45_18610"/>
<proteinExistence type="predicted"/>
<dbReference type="InterPro" id="IPR013149">
    <property type="entry name" value="ADH-like_C"/>
</dbReference>
<feature type="domain" description="Alcohol dehydrogenase-like C-terminal" evidence="3">
    <location>
        <begin position="118"/>
        <end position="235"/>
    </location>
</feature>
<dbReference type="GO" id="GO:0016651">
    <property type="term" value="F:oxidoreductase activity, acting on NAD(P)H"/>
    <property type="evidence" value="ECO:0007669"/>
    <property type="project" value="TreeGrafter"/>
</dbReference>
<dbReference type="InterPro" id="IPR036291">
    <property type="entry name" value="NAD(P)-bd_dom_sf"/>
</dbReference>
<name>A0A2M9WJ79_9GAMM</name>
<dbReference type="InterPro" id="IPR013154">
    <property type="entry name" value="ADH-like_N"/>
</dbReference>
<dbReference type="InterPro" id="IPR011032">
    <property type="entry name" value="GroES-like_sf"/>
</dbReference>
<dbReference type="Proteomes" id="UP000232062">
    <property type="component" value="Unassembled WGS sequence"/>
</dbReference>
<comment type="caution">
    <text evidence="5">The sequence shown here is derived from an EMBL/GenBank/DDBJ whole genome shotgun (WGS) entry which is preliminary data.</text>
</comment>
<protein>
    <submittedName>
        <fullName evidence="5">Alcohol dehydrogenase</fullName>
    </submittedName>
</protein>
<dbReference type="AlphaFoldDB" id="A0A2M9WJ79"/>
<accession>A0A2M9WJ79</accession>
<evidence type="ECO:0000259" key="4">
    <source>
        <dbReference type="Pfam" id="PF08240"/>
    </source>
</evidence>
<evidence type="ECO:0000313" key="5">
    <source>
        <dbReference type="EMBL" id="PJZ07508.1"/>
    </source>
</evidence>